<dbReference type="PANTHER" id="PTHR43319:SF3">
    <property type="entry name" value="BETA-LACTAMASE-RELATED DOMAIN-CONTAINING PROTEIN"/>
    <property type="match status" value="1"/>
</dbReference>
<reference evidence="2" key="1">
    <citation type="submission" date="2014-05" db="EMBL/GenBank/DDBJ databases">
        <title>Genome sequence of Mycobacterium aromaticivorans strain JS19b1T (= DSM 45407T).</title>
        <authorList>
            <person name="Kwak Y."/>
            <person name="Park G.-S."/>
            <person name="Li Q.X."/>
            <person name="Lee S.-E."/>
            <person name="Shin J.-H."/>
        </authorList>
    </citation>
    <scope>NUCLEOTIDE SEQUENCE [LARGE SCALE GENOMIC DNA]</scope>
    <source>
        <strain evidence="2">JS19b1</strain>
    </source>
</reference>
<keyword evidence="3" id="KW-1185">Reference proteome</keyword>
<dbReference type="RefSeq" id="WP_036338153.1">
    <property type="nucleotide sequence ID" value="NZ_JALN02000001.1"/>
</dbReference>
<evidence type="ECO:0000313" key="3">
    <source>
        <dbReference type="Proteomes" id="UP000022835"/>
    </source>
</evidence>
<comment type="caution">
    <text evidence="2">The sequence shown here is derived from an EMBL/GenBank/DDBJ whole genome shotgun (WGS) entry which is preliminary data.</text>
</comment>
<dbReference type="Pfam" id="PF00144">
    <property type="entry name" value="Beta-lactamase"/>
    <property type="match status" value="1"/>
</dbReference>
<dbReference type="InterPro" id="IPR052907">
    <property type="entry name" value="Beta-lactamase/esterase"/>
</dbReference>
<protein>
    <submittedName>
        <fullName evidence="2">Beta-lactamase</fullName>
    </submittedName>
</protein>
<dbReference type="Proteomes" id="UP000022835">
    <property type="component" value="Unassembled WGS sequence"/>
</dbReference>
<gene>
    <name evidence="2" type="ORF">Y900_001440</name>
</gene>
<dbReference type="eggNOG" id="COG1680">
    <property type="taxonomic scope" value="Bacteria"/>
</dbReference>
<feature type="domain" description="Beta-lactamase-related" evidence="1">
    <location>
        <begin position="24"/>
        <end position="392"/>
    </location>
</feature>
<dbReference type="OrthoDB" id="9809635at2"/>
<proteinExistence type="predicted"/>
<evidence type="ECO:0000259" key="1">
    <source>
        <dbReference type="Pfam" id="PF00144"/>
    </source>
</evidence>
<dbReference type="InterPro" id="IPR012338">
    <property type="entry name" value="Beta-lactam/transpept-like"/>
</dbReference>
<dbReference type="EMBL" id="JALN02000001">
    <property type="protein sequence ID" value="KDE97630.1"/>
    <property type="molecule type" value="Genomic_DNA"/>
</dbReference>
<name>A0A064CBB4_9MYCO</name>
<accession>A0A064CBB4</accession>
<dbReference type="InterPro" id="IPR001466">
    <property type="entry name" value="Beta-lactam-related"/>
</dbReference>
<dbReference type="Gene3D" id="3.40.710.10">
    <property type="entry name" value="DD-peptidase/beta-lactamase superfamily"/>
    <property type="match status" value="1"/>
</dbReference>
<dbReference type="AlphaFoldDB" id="A0A064CBB4"/>
<evidence type="ECO:0000313" key="2">
    <source>
        <dbReference type="EMBL" id="KDE97630.1"/>
    </source>
</evidence>
<dbReference type="PANTHER" id="PTHR43319">
    <property type="entry name" value="BETA-LACTAMASE-RELATED"/>
    <property type="match status" value="1"/>
</dbReference>
<sequence length="410" mass="43239">MVLKVAVSPDMMGGDVDEGYGKVADAFRANLASGKEIGAAVAVYRDGVKVVDLWGGYRDGTAKAPWQADTMVNMFSTTKGVTAMAVAVAVSKGMLSYDAKVADYWPEFAQAGKGDVTLRQLLAHQAGLCALTPAPSLADIADPDRLAPILARQAPAWRPGTRHGYHAITLGWYQSELIRRADPAGRTVGRFLADEIAAPLGLDLHIGLPAEVDRGRVAHLHQWKRAESLLHLNVMPAGFALAALNPVGLAARATGVPSDVKPWDGDYNRDEVRAVEMPSSNGIGTARAVARLYGAAAAGGADLGLTDAVLDDLTSPASTPSGGIRDRVMNVKILYSLGFCKPVPMVQFGSSDKAFGTPGFGGSFGFADPDTGVGFGYVMNRLGFHLASDPRELALRQAVFRDVLGVRPQS</sequence>
<dbReference type="STRING" id="1440774.Y900_001440"/>
<organism evidence="2 3">
    <name type="scientific">Mycolicibacterium aromaticivorans JS19b1 = JCM 16368</name>
    <dbReference type="NCBI Taxonomy" id="1440774"/>
    <lineage>
        <taxon>Bacteria</taxon>
        <taxon>Bacillati</taxon>
        <taxon>Actinomycetota</taxon>
        <taxon>Actinomycetes</taxon>
        <taxon>Mycobacteriales</taxon>
        <taxon>Mycobacteriaceae</taxon>
        <taxon>Mycolicibacterium</taxon>
    </lineage>
</organism>
<dbReference type="SUPFAM" id="SSF56601">
    <property type="entry name" value="beta-lactamase/transpeptidase-like"/>
    <property type="match status" value="1"/>
</dbReference>